<feature type="transmembrane region" description="Helical" evidence="2">
    <location>
        <begin position="51"/>
        <end position="73"/>
    </location>
</feature>
<feature type="transmembrane region" description="Helical" evidence="2">
    <location>
        <begin position="12"/>
        <end position="30"/>
    </location>
</feature>
<dbReference type="Proteomes" id="UP001218188">
    <property type="component" value="Unassembled WGS sequence"/>
</dbReference>
<evidence type="ECO:0008006" key="5">
    <source>
        <dbReference type="Google" id="ProtNLM"/>
    </source>
</evidence>
<keyword evidence="2" id="KW-0472">Membrane</keyword>
<comment type="caution">
    <text evidence="3">The sequence shown here is derived from an EMBL/GenBank/DDBJ whole genome shotgun (WGS) entry which is preliminary data.</text>
</comment>
<dbReference type="EMBL" id="JARJCM010000009">
    <property type="protein sequence ID" value="KAJ7043681.1"/>
    <property type="molecule type" value="Genomic_DNA"/>
</dbReference>
<keyword evidence="4" id="KW-1185">Reference proteome</keyword>
<evidence type="ECO:0000313" key="4">
    <source>
        <dbReference type="Proteomes" id="UP001218188"/>
    </source>
</evidence>
<dbReference type="PANTHER" id="PTHR38848:SF3">
    <property type="entry name" value="G-PROTEIN COUPLED RECEPTORS FAMILY 3 PROFILE DOMAIN-CONTAINING PROTEIN"/>
    <property type="match status" value="1"/>
</dbReference>
<accession>A0AAD6TC37</accession>
<proteinExistence type="predicted"/>
<feature type="region of interest" description="Disordered" evidence="1">
    <location>
        <begin position="358"/>
        <end position="387"/>
    </location>
</feature>
<keyword evidence="2" id="KW-0812">Transmembrane</keyword>
<name>A0AAD6TC37_9AGAR</name>
<gene>
    <name evidence="3" type="ORF">C8F04DRAFT_1028692</name>
</gene>
<protein>
    <recommendedName>
        <fullName evidence="5">Transmembrane protein</fullName>
    </recommendedName>
</protein>
<evidence type="ECO:0000256" key="1">
    <source>
        <dbReference type="SAM" id="MobiDB-lite"/>
    </source>
</evidence>
<feature type="transmembrane region" description="Helical" evidence="2">
    <location>
        <begin position="201"/>
        <end position="225"/>
    </location>
</feature>
<feature type="region of interest" description="Disordered" evidence="1">
    <location>
        <begin position="298"/>
        <end position="329"/>
    </location>
</feature>
<reference evidence="3" key="1">
    <citation type="submission" date="2023-03" db="EMBL/GenBank/DDBJ databases">
        <title>Massive genome expansion in bonnet fungi (Mycena s.s.) driven by repeated elements and novel gene families across ecological guilds.</title>
        <authorList>
            <consortium name="Lawrence Berkeley National Laboratory"/>
            <person name="Harder C.B."/>
            <person name="Miyauchi S."/>
            <person name="Viragh M."/>
            <person name="Kuo A."/>
            <person name="Thoen E."/>
            <person name="Andreopoulos B."/>
            <person name="Lu D."/>
            <person name="Skrede I."/>
            <person name="Drula E."/>
            <person name="Henrissat B."/>
            <person name="Morin E."/>
            <person name="Kohler A."/>
            <person name="Barry K."/>
            <person name="LaButti K."/>
            <person name="Morin E."/>
            <person name="Salamov A."/>
            <person name="Lipzen A."/>
            <person name="Mereny Z."/>
            <person name="Hegedus B."/>
            <person name="Baldrian P."/>
            <person name="Stursova M."/>
            <person name="Weitz H."/>
            <person name="Taylor A."/>
            <person name="Grigoriev I.V."/>
            <person name="Nagy L.G."/>
            <person name="Martin F."/>
            <person name="Kauserud H."/>
        </authorList>
    </citation>
    <scope>NUCLEOTIDE SEQUENCE</scope>
    <source>
        <strain evidence="3">CBHHK200</strain>
    </source>
</reference>
<dbReference type="PANTHER" id="PTHR38848">
    <property type="entry name" value="G-PROTEIN COUPLED RECEPTORS FAMILY 3 PROFILE DOMAIN-CONTAINING PROTEIN"/>
    <property type="match status" value="1"/>
</dbReference>
<feature type="transmembrane region" description="Helical" evidence="2">
    <location>
        <begin position="85"/>
        <end position="104"/>
    </location>
</feature>
<feature type="transmembrane region" description="Helical" evidence="2">
    <location>
        <begin position="231"/>
        <end position="253"/>
    </location>
</feature>
<evidence type="ECO:0000256" key="2">
    <source>
        <dbReference type="SAM" id="Phobius"/>
    </source>
</evidence>
<feature type="transmembrane region" description="Helical" evidence="2">
    <location>
        <begin position="165"/>
        <end position="189"/>
    </location>
</feature>
<dbReference type="AlphaFoldDB" id="A0AAD6TC37"/>
<feature type="transmembrane region" description="Helical" evidence="2">
    <location>
        <begin position="124"/>
        <end position="145"/>
    </location>
</feature>
<sequence length="387" mass="42267">MLVFPSTGLQTLSAVIHFLGITILTHFLSRRVATENLTSWNSLSRITWPRLCTLLVFLDSWAFMFASGILIFGVGLETYEAGCSAGIYLCIVFYSSSKLLIYAFLIEKVYVVWGVGGKRIHSPVYIICAVTVGLYAGVIALLFFGRVSQLRAGDKACVIGLKPVASIPLLSYDLYINVFLTALFLWPLLRSNLSTPRLKRVAIRTLLSSAVALTTSTVNIVVLTVLKGHELGWVCLASCGTDVIFNALALFWVTGASRPGTTTLTTSCPECERRVTETASDGLILNIIPKNGSVRHLSKGPESMRSWEASNRNSIRHSVDPEAAGPGRRHSTLLKSMNVFRMGSVPREAQEFQIHVTTEFDSSTSPPCTDSDDMDPAFASTRATNTT</sequence>
<organism evidence="3 4">
    <name type="scientific">Mycena alexandri</name>
    <dbReference type="NCBI Taxonomy" id="1745969"/>
    <lineage>
        <taxon>Eukaryota</taxon>
        <taxon>Fungi</taxon>
        <taxon>Dikarya</taxon>
        <taxon>Basidiomycota</taxon>
        <taxon>Agaricomycotina</taxon>
        <taxon>Agaricomycetes</taxon>
        <taxon>Agaricomycetidae</taxon>
        <taxon>Agaricales</taxon>
        <taxon>Marasmiineae</taxon>
        <taxon>Mycenaceae</taxon>
        <taxon>Mycena</taxon>
    </lineage>
</organism>
<keyword evidence="2" id="KW-1133">Transmembrane helix</keyword>
<evidence type="ECO:0000313" key="3">
    <source>
        <dbReference type="EMBL" id="KAJ7043681.1"/>
    </source>
</evidence>